<evidence type="ECO:0000313" key="1">
    <source>
        <dbReference type="EMBL" id="RJT34354.1"/>
    </source>
</evidence>
<name>A0A419N2H3_9GAMM</name>
<proteinExistence type="predicted"/>
<sequence>GSMLSMNPFYTSHRIGQLILKRSALGIKPPLIVQQYRNYIFAIMSSANSLHLRSLAPSIRRSKS</sequence>
<feature type="non-terminal residue" evidence="1">
    <location>
        <position position="1"/>
    </location>
</feature>
<accession>A0A419N2H3</accession>
<dbReference type="AlphaFoldDB" id="A0A419N2H3"/>
<gene>
    <name evidence="1" type="ORF">D6C13_23365</name>
</gene>
<dbReference type="Proteomes" id="UP000284908">
    <property type="component" value="Unassembled WGS sequence"/>
</dbReference>
<comment type="caution">
    <text evidence="1">The sequence shown here is derived from an EMBL/GenBank/DDBJ whole genome shotgun (WGS) entry which is preliminary data.</text>
</comment>
<dbReference type="EMBL" id="RAHH01000042">
    <property type="protein sequence ID" value="RJT34354.1"/>
    <property type="molecule type" value="Genomic_DNA"/>
</dbReference>
<organism evidence="1 2">
    <name type="scientific">Rahnella woolbedingensis</name>
    <dbReference type="NCBI Taxonomy" id="1510574"/>
    <lineage>
        <taxon>Bacteria</taxon>
        <taxon>Pseudomonadati</taxon>
        <taxon>Pseudomonadota</taxon>
        <taxon>Gammaproteobacteria</taxon>
        <taxon>Enterobacterales</taxon>
        <taxon>Yersiniaceae</taxon>
        <taxon>Rahnella</taxon>
    </lineage>
</organism>
<protein>
    <submittedName>
        <fullName evidence="1">Uncharacterized protein</fullName>
    </submittedName>
</protein>
<keyword evidence="2" id="KW-1185">Reference proteome</keyword>
<reference evidence="1 2" key="1">
    <citation type="submission" date="2018-09" db="EMBL/GenBank/DDBJ databases">
        <authorList>
            <person name="Le Fleche-Mateos A."/>
        </authorList>
    </citation>
    <scope>NUCLEOTIDE SEQUENCE [LARGE SCALE GENOMIC DNA]</scope>
    <source>
        <strain evidence="1 2">DSM 27399</strain>
    </source>
</reference>
<evidence type="ECO:0000313" key="2">
    <source>
        <dbReference type="Proteomes" id="UP000284908"/>
    </source>
</evidence>